<evidence type="ECO:0000256" key="5">
    <source>
        <dbReference type="SAM" id="Phobius"/>
    </source>
</evidence>
<dbReference type="PANTHER" id="PTHR16521:SF3">
    <property type="entry name" value="TYPE-1 ANGIOTENSIN II RECEPTOR-ASSOCIATED PROTEIN"/>
    <property type="match status" value="1"/>
</dbReference>
<evidence type="ECO:0000256" key="1">
    <source>
        <dbReference type="ARBA" id="ARBA00004141"/>
    </source>
</evidence>
<feature type="transmembrane region" description="Helical" evidence="5">
    <location>
        <begin position="32"/>
        <end position="50"/>
    </location>
</feature>
<evidence type="ECO:0000313" key="7">
    <source>
        <dbReference type="Proteomes" id="UP001107558"/>
    </source>
</evidence>
<accession>A0A9J6CQR1</accession>
<dbReference type="AlphaFoldDB" id="A0A9J6CQR1"/>
<comment type="caution">
    <text evidence="6">The sequence shown here is derived from an EMBL/GenBank/DDBJ whole genome shotgun (WGS) entry which is preliminary data.</text>
</comment>
<keyword evidence="4 5" id="KW-0472">Membrane</keyword>
<dbReference type="EMBL" id="JADBJN010000001">
    <property type="protein sequence ID" value="KAG5683931.1"/>
    <property type="molecule type" value="Genomic_DNA"/>
</dbReference>
<comment type="subcellular location">
    <subcellularLocation>
        <location evidence="1">Membrane</location>
        <topology evidence="1">Multi-pass membrane protein</topology>
    </subcellularLocation>
</comment>
<proteinExistence type="predicted"/>
<feature type="transmembrane region" description="Helical" evidence="5">
    <location>
        <begin position="62"/>
        <end position="82"/>
    </location>
</feature>
<dbReference type="Pfam" id="PF06396">
    <property type="entry name" value="AGTRAP"/>
    <property type="match status" value="1"/>
</dbReference>
<dbReference type="GO" id="GO:0038166">
    <property type="term" value="P:angiotensin-activated signaling pathway"/>
    <property type="evidence" value="ECO:0007669"/>
    <property type="project" value="InterPro"/>
</dbReference>
<dbReference type="GO" id="GO:0005886">
    <property type="term" value="C:plasma membrane"/>
    <property type="evidence" value="ECO:0007669"/>
    <property type="project" value="TreeGrafter"/>
</dbReference>
<name>A0A9J6CQR1_POLVA</name>
<gene>
    <name evidence="6" type="ORF">PVAND_013187</name>
</gene>
<keyword evidence="2 5" id="KW-0812">Transmembrane</keyword>
<dbReference type="PANTHER" id="PTHR16521">
    <property type="entry name" value="TYPE-1 ANGIOTENSIN II RECEPTOR-ASSOCIATED PROTEIN"/>
    <property type="match status" value="1"/>
</dbReference>
<evidence type="ECO:0000313" key="6">
    <source>
        <dbReference type="EMBL" id="KAG5683931.1"/>
    </source>
</evidence>
<dbReference type="Proteomes" id="UP001107558">
    <property type="component" value="Chromosome 1"/>
</dbReference>
<feature type="transmembrane region" description="Helical" evidence="5">
    <location>
        <begin position="88"/>
        <end position="105"/>
    </location>
</feature>
<protein>
    <submittedName>
        <fullName evidence="6">Uncharacterized protein</fullName>
    </submittedName>
</protein>
<evidence type="ECO:0000256" key="2">
    <source>
        <dbReference type="ARBA" id="ARBA00022692"/>
    </source>
</evidence>
<organism evidence="6 7">
    <name type="scientific">Polypedilum vanderplanki</name>
    <name type="common">Sleeping chironomid midge</name>
    <dbReference type="NCBI Taxonomy" id="319348"/>
    <lineage>
        <taxon>Eukaryota</taxon>
        <taxon>Metazoa</taxon>
        <taxon>Ecdysozoa</taxon>
        <taxon>Arthropoda</taxon>
        <taxon>Hexapoda</taxon>
        <taxon>Insecta</taxon>
        <taxon>Pterygota</taxon>
        <taxon>Neoptera</taxon>
        <taxon>Endopterygota</taxon>
        <taxon>Diptera</taxon>
        <taxon>Nematocera</taxon>
        <taxon>Chironomoidea</taxon>
        <taxon>Chironomidae</taxon>
        <taxon>Chironominae</taxon>
        <taxon>Polypedilum</taxon>
        <taxon>Polypedilum</taxon>
    </lineage>
</organism>
<evidence type="ECO:0000256" key="4">
    <source>
        <dbReference type="ARBA" id="ARBA00023136"/>
    </source>
</evidence>
<dbReference type="InterPro" id="IPR009436">
    <property type="entry name" value="AGTRAP"/>
</dbReference>
<dbReference type="OrthoDB" id="8191171at2759"/>
<keyword evidence="3 5" id="KW-1133">Transmembrane helix</keyword>
<evidence type="ECO:0000256" key="3">
    <source>
        <dbReference type="ARBA" id="ARBA00022989"/>
    </source>
</evidence>
<reference evidence="6" key="1">
    <citation type="submission" date="2021-03" db="EMBL/GenBank/DDBJ databases">
        <title>Chromosome level genome of the anhydrobiotic midge Polypedilum vanderplanki.</title>
        <authorList>
            <person name="Yoshida Y."/>
            <person name="Kikawada T."/>
            <person name="Gusev O."/>
        </authorList>
    </citation>
    <scope>NUCLEOTIDE SEQUENCE</scope>
    <source>
        <strain evidence="6">NIAS01</strain>
        <tissue evidence="6">Whole body or cell culture</tissue>
    </source>
</reference>
<sequence>MEFGIPGNKIFQVASVHFILVSSALMTEKPAAAAYVFYNILFLACLFWAIHCKHSVEALNSAYAINFASFFFDIVVIYFYFADEKINLWSKICVILNAIYRVFSLKEIYEEIVKRNNDELERAELV</sequence>
<keyword evidence="7" id="KW-1185">Reference proteome</keyword>